<keyword evidence="3 11" id="KW-0479">Metal-binding</keyword>
<evidence type="ECO:0000256" key="6">
    <source>
        <dbReference type="ARBA" id="ARBA00023015"/>
    </source>
</evidence>
<proteinExistence type="inferred from homology"/>
<gene>
    <name evidence="14" type="ORF">OFUS_LOCUS14498</name>
</gene>
<keyword evidence="7 11" id="KW-0238">DNA-binding</keyword>
<dbReference type="SMART" id="SM00430">
    <property type="entry name" value="HOLI"/>
    <property type="match status" value="1"/>
</dbReference>
<keyword evidence="6 11" id="KW-0805">Transcription regulation</keyword>
<dbReference type="InterPro" id="IPR035500">
    <property type="entry name" value="NHR-like_dom_sf"/>
</dbReference>
<dbReference type="InterPro" id="IPR000536">
    <property type="entry name" value="Nucl_hrmn_rcpt_lig-bd"/>
</dbReference>
<dbReference type="PANTHER" id="PTHR45805">
    <property type="entry name" value="NUCLEAR HORMONE RECEPTOR HR3-RELATED"/>
    <property type="match status" value="1"/>
</dbReference>
<dbReference type="PROSITE" id="PS00031">
    <property type="entry name" value="NUCLEAR_REC_DBD_1"/>
    <property type="match status" value="1"/>
</dbReference>
<evidence type="ECO:0000313" key="14">
    <source>
        <dbReference type="EMBL" id="CAH1789078.1"/>
    </source>
</evidence>
<feature type="domain" description="NR LBD" evidence="13">
    <location>
        <begin position="256"/>
        <end position="497"/>
    </location>
</feature>
<evidence type="ECO:0000256" key="2">
    <source>
        <dbReference type="ARBA" id="ARBA00008092"/>
    </source>
</evidence>
<dbReference type="FunFam" id="3.30.50.10:FF:000003">
    <property type="entry name" value="Nuclear orphan receptor ROR-beta"/>
    <property type="match status" value="1"/>
</dbReference>
<keyword evidence="4 11" id="KW-0863">Zinc-finger</keyword>
<dbReference type="GO" id="GO:0000978">
    <property type="term" value="F:RNA polymerase II cis-regulatory region sequence-specific DNA binding"/>
    <property type="evidence" value="ECO:0007669"/>
    <property type="project" value="TreeGrafter"/>
</dbReference>
<dbReference type="InterPro" id="IPR044101">
    <property type="entry name" value="NR_DBD_ROR"/>
</dbReference>
<dbReference type="PRINTS" id="PR00398">
    <property type="entry name" value="STRDHORMONER"/>
</dbReference>
<dbReference type="EMBL" id="CAIIXF020000007">
    <property type="protein sequence ID" value="CAH1789078.1"/>
    <property type="molecule type" value="Genomic_DNA"/>
</dbReference>
<protein>
    <recommendedName>
        <fullName evidence="16">Nuclear hormone receptor HR3</fullName>
    </recommendedName>
</protein>
<keyword evidence="9 11" id="KW-0675">Receptor</keyword>
<comment type="similarity">
    <text evidence="2">Belongs to the nuclear hormone receptor family. NR1 subfamily.</text>
</comment>
<sequence length="503" mass="55631">MATTEREGGTLEVDSSNLKVEMVCPSPVETTESSTVERSASPTPVTVTLAMEKGVEDLANTVTLVQGHVPIDQMPRTPQVQIWANNSNKAQIEVIPCKVCGDKSSGVHYGVITCEGCKGFFRRSQSGPVNYQCPRNKTCIIDRVNRNRCQFCRLQKCLALGMSRDAVKFGRMSKKQRERVEDEAASIKRNGFEGQVYASPTEGVAPNNNQFASNPQYTYANANGYMITPAPAYAPPQEVTYATVPQQTIVNAADIDLGLLTRAVTDAHTRTCLYTLDQIEQLKAQQVSEETVERFKSMNHTEVWAEIAEKVTMTVQQIIEFAKMVPGFMSFLQDDQIMLLKAGSFEIALLRLLRAFDASTDRVVFGSTMLPLDAFSTLTESEQLLKEAIFTFARDMTSYNFTETEIALLSAVVLVKTGRPGVKDNSVIEKLQERIVAAFAIELAKNHPGEESMAETVLEKLAALSPLSQQHIEVLNIFKQESPNLEFPALHRELFSSEGTDSS</sequence>
<dbReference type="GO" id="GO:0005634">
    <property type="term" value="C:nucleus"/>
    <property type="evidence" value="ECO:0007669"/>
    <property type="project" value="UniProtKB-SubCell"/>
</dbReference>
<dbReference type="Pfam" id="PF00104">
    <property type="entry name" value="Hormone_recep"/>
    <property type="match status" value="1"/>
</dbReference>
<accession>A0A8S4P7V9</accession>
<evidence type="ECO:0000256" key="9">
    <source>
        <dbReference type="ARBA" id="ARBA00023170"/>
    </source>
</evidence>
<dbReference type="PANTHER" id="PTHR45805:SF2">
    <property type="entry name" value="NUCLEAR HORMONE RECEPTOR HR3-RELATED"/>
    <property type="match status" value="1"/>
</dbReference>
<dbReference type="Pfam" id="PF00105">
    <property type="entry name" value="zf-C4"/>
    <property type="match status" value="1"/>
</dbReference>
<evidence type="ECO:0008006" key="16">
    <source>
        <dbReference type="Google" id="ProtNLM"/>
    </source>
</evidence>
<dbReference type="SUPFAM" id="SSF48508">
    <property type="entry name" value="Nuclear receptor ligand-binding domain"/>
    <property type="match status" value="1"/>
</dbReference>
<dbReference type="AlphaFoldDB" id="A0A8S4P7V9"/>
<reference evidence="14" key="1">
    <citation type="submission" date="2022-03" db="EMBL/GenBank/DDBJ databases">
        <authorList>
            <person name="Martin C."/>
        </authorList>
    </citation>
    <scope>NUCLEOTIDE SEQUENCE</scope>
</reference>
<dbReference type="InterPro" id="IPR001723">
    <property type="entry name" value="Nuclear_hrmn_rcpt"/>
</dbReference>
<evidence type="ECO:0000259" key="12">
    <source>
        <dbReference type="PROSITE" id="PS51030"/>
    </source>
</evidence>
<evidence type="ECO:0000256" key="1">
    <source>
        <dbReference type="ARBA" id="ARBA00004123"/>
    </source>
</evidence>
<dbReference type="PRINTS" id="PR00546">
    <property type="entry name" value="THYROIDHORMR"/>
</dbReference>
<evidence type="ECO:0000313" key="15">
    <source>
        <dbReference type="Proteomes" id="UP000749559"/>
    </source>
</evidence>
<dbReference type="InterPro" id="IPR001728">
    <property type="entry name" value="ThyrH_rcpt"/>
</dbReference>
<keyword evidence="10 11" id="KW-0539">Nucleus</keyword>
<evidence type="ECO:0000256" key="3">
    <source>
        <dbReference type="ARBA" id="ARBA00022723"/>
    </source>
</evidence>
<feature type="domain" description="Nuclear receptor" evidence="12">
    <location>
        <begin position="94"/>
        <end position="169"/>
    </location>
</feature>
<dbReference type="GO" id="GO:0008270">
    <property type="term" value="F:zinc ion binding"/>
    <property type="evidence" value="ECO:0007669"/>
    <property type="project" value="UniProtKB-KW"/>
</dbReference>
<dbReference type="Gene3D" id="1.10.565.10">
    <property type="entry name" value="Retinoid X Receptor"/>
    <property type="match status" value="1"/>
</dbReference>
<organism evidence="14 15">
    <name type="scientific">Owenia fusiformis</name>
    <name type="common">Polychaete worm</name>
    <dbReference type="NCBI Taxonomy" id="6347"/>
    <lineage>
        <taxon>Eukaryota</taxon>
        <taxon>Metazoa</taxon>
        <taxon>Spiralia</taxon>
        <taxon>Lophotrochozoa</taxon>
        <taxon>Annelida</taxon>
        <taxon>Polychaeta</taxon>
        <taxon>Sedentaria</taxon>
        <taxon>Canalipalpata</taxon>
        <taxon>Sabellida</taxon>
        <taxon>Oweniida</taxon>
        <taxon>Oweniidae</taxon>
        <taxon>Owenia</taxon>
    </lineage>
</organism>
<evidence type="ECO:0000256" key="7">
    <source>
        <dbReference type="ARBA" id="ARBA00023125"/>
    </source>
</evidence>
<dbReference type="InterPro" id="IPR001628">
    <property type="entry name" value="Znf_hrmn_rcpt"/>
</dbReference>
<keyword evidence="8 11" id="KW-0804">Transcription</keyword>
<dbReference type="InterPro" id="IPR013088">
    <property type="entry name" value="Znf_NHR/GATA"/>
</dbReference>
<evidence type="ECO:0000256" key="5">
    <source>
        <dbReference type="ARBA" id="ARBA00022833"/>
    </source>
</evidence>
<name>A0A8S4P7V9_OWEFU</name>
<evidence type="ECO:0000256" key="4">
    <source>
        <dbReference type="ARBA" id="ARBA00022771"/>
    </source>
</evidence>
<evidence type="ECO:0000259" key="13">
    <source>
        <dbReference type="PROSITE" id="PS51843"/>
    </source>
</evidence>
<dbReference type="CDD" id="cd06968">
    <property type="entry name" value="NR_DBD_ROR"/>
    <property type="match status" value="1"/>
</dbReference>
<evidence type="ECO:0000256" key="8">
    <source>
        <dbReference type="ARBA" id="ARBA00023163"/>
    </source>
</evidence>
<dbReference type="SMART" id="SM00399">
    <property type="entry name" value="ZnF_C4"/>
    <property type="match status" value="1"/>
</dbReference>
<dbReference type="OrthoDB" id="5771769at2759"/>
<dbReference type="PROSITE" id="PS51030">
    <property type="entry name" value="NUCLEAR_REC_DBD_2"/>
    <property type="match status" value="1"/>
</dbReference>
<keyword evidence="5 11" id="KW-0862">Zinc</keyword>
<dbReference type="Gene3D" id="3.30.50.10">
    <property type="entry name" value="Erythroid Transcription Factor GATA-1, subunit A"/>
    <property type="match status" value="1"/>
</dbReference>
<comment type="caution">
    <text evidence="14">The sequence shown here is derived from an EMBL/GenBank/DDBJ whole genome shotgun (WGS) entry which is preliminary data.</text>
</comment>
<keyword evidence="15" id="KW-1185">Reference proteome</keyword>
<dbReference type="PROSITE" id="PS51843">
    <property type="entry name" value="NR_LBD"/>
    <property type="match status" value="1"/>
</dbReference>
<evidence type="ECO:0000256" key="11">
    <source>
        <dbReference type="RuleBase" id="RU004334"/>
    </source>
</evidence>
<comment type="subcellular location">
    <subcellularLocation>
        <location evidence="1 11">Nucleus</location>
    </subcellularLocation>
</comment>
<dbReference type="GO" id="GO:0004879">
    <property type="term" value="F:nuclear receptor activity"/>
    <property type="evidence" value="ECO:0007669"/>
    <property type="project" value="InterPro"/>
</dbReference>
<evidence type="ECO:0000256" key="10">
    <source>
        <dbReference type="ARBA" id="ARBA00023242"/>
    </source>
</evidence>
<dbReference type="Proteomes" id="UP000749559">
    <property type="component" value="Unassembled WGS sequence"/>
</dbReference>
<dbReference type="PRINTS" id="PR00047">
    <property type="entry name" value="STROIDFINGER"/>
</dbReference>
<dbReference type="SUPFAM" id="SSF57716">
    <property type="entry name" value="Glucocorticoid receptor-like (DNA-binding domain)"/>
    <property type="match status" value="1"/>
</dbReference>